<dbReference type="CDD" id="cd08432">
    <property type="entry name" value="PBP2_GcdR_TrpI_HvrB_AmpR_like"/>
    <property type="match status" value="1"/>
</dbReference>
<dbReference type="PRINTS" id="PR00039">
    <property type="entry name" value="HTHLYSR"/>
</dbReference>
<dbReference type="InterPro" id="IPR058163">
    <property type="entry name" value="LysR-type_TF_proteobact-type"/>
</dbReference>
<organism evidence="6 7">
    <name type="scientific">Rubellimicrobium roseum</name>
    <dbReference type="NCBI Taxonomy" id="687525"/>
    <lineage>
        <taxon>Bacteria</taxon>
        <taxon>Pseudomonadati</taxon>
        <taxon>Pseudomonadota</taxon>
        <taxon>Alphaproteobacteria</taxon>
        <taxon>Rhodobacterales</taxon>
        <taxon>Roseobacteraceae</taxon>
        <taxon>Rubellimicrobium</taxon>
    </lineage>
</organism>
<evidence type="ECO:0000313" key="7">
    <source>
        <dbReference type="Proteomes" id="UP000305709"/>
    </source>
</evidence>
<keyword evidence="7" id="KW-1185">Reference proteome</keyword>
<dbReference type="GO" id="GO:0003700">
    <property type="term" value="F:DNA-binding transcription factor activity"/>
    <property type="evidence" value="ECO:0007669"/>
    <property type="project" value="InterPro"/>
</dbReference>
<gene>
    <name evidence="6" type="ORF">FHG71_09735</name>
</gene>
<dbReference type="Proteomes" id="UP000305709">
    <property type="component" value="Unassembled WGS sequence"/>
</dbReference>
<dbReference type="InterPro" id="IPR000847">
    <property type="entry name" value="LysR_HTH_N"/>
</dbReference>
<protein>
    <submittedName>
        <fullName evidence="6">LysR family transcriptional regulator</fullName>
    </submittedName>
</protein>
<dbReference type="InterPro" id="IPR036390">
    <property type="entry name" value="WH_DNA-bd_sf"/>
</dbReference>
<name>A0A5C4NDK5_9RHOB</name>
<dbReference type="OrthoDB" id="9804958at2"/>
<dbReference type="SUPFAM" id="SSF53850">
    <property type="entry name" value="Periplasmic binding protein-like II"/>
    <property type="match status" value="1"/>
</dbReference>
<dbReference type="PANTHER" id="PTHR30537:SF5">
    <property type="entry name" value="HTH-TYPE TRANSCRIPTIONAL ACTIVATOR TTDR-RELATED"/>
    <property type="match status" value="1"/>
</dbReference>
<dbReference type="Gene3D" id="3.40.190.10">
    <property type="entry name" value="Periplasmic binding protein-like II"/>
    <property type="match status" value="2"/>
</dbReference>
<dbReference type="Gene3D" id="1.10.10.10">
    <property type="entry name" value="Winged helix-like DNA-binding domain superfamily/Winged helix DNA-binding domain"/>
    <property type="match status" value="1"/>
</dbReference>
<dbReference type="FunFam" id="1.10.10.10:FF:000038">
    <property type="entry name" value="Glycine cleavage system transcriptional activator"/>
    <property type="match status" value="1"/>
</dbReference>
<dbReference type="InterPro" id="IPR036388">
    <property type="entry name" value="WH-like_DNA-bd_sf"/>
</dbReference>
<evidence type="ECO:0000256" key="4">
    <source>
        <dbReference type="ARBA" id="ARBA00023163"/>
    </source>
</evidence>
<reference evidence="6 7" key="1">
    <citation type="submission" date="2019-06" db="EMBL/GenBank/DDBJ databases">
        <authorList>
            <person name="Jiang L."/>
        </authorList>
    </citation>
    <scope>NUCLEOTIDE SEQUENCE [LARGE SCALE GENOMIC DNA]</scope>
    <source>
        <strain evidence="6 7">YIM 48858</strain>
    </source>
</reference>
<evidence type="ECO:0000256" key="2">
    <source>
        <dbReference type="ARBA" id="ARBA00023015"/>
    </source>
</evidence>
<dbReference type="PROSITE" id="PS50931">
    <property type="entry name" value="HTH_LYSR"/>
    <property type="match status" value="1"/>
</dbReference>
<evidence type="ECO:0000259" key="5">
    <source>
        <dbReference type="PROSITE" id="PS50931"/>
    </source>
</evidence>
<proteinExistence type="inferred from homology"/>
<evidence type="ECO:0000256" key="3">
    <source>
        <dbReference type="ARBA" id="ARBA00023125"/>
    </source>
</evidence>
<dbReference type="SUPFAM" id="SSF46785">
    <property type="entry name" value="Winged helix' DNA-binding domain"/>
    <property type="match status" value="1"/>
</dbReference>
<dbReference type="InterPro" id="IPR005119">
    <property type="entry name" value="LysR_subst-bd"/>
</dbReference>
<dbReference type="AlphaFoldDB" id="A0A5C4NDK5"/>
<dbReference type="Pfam" id="PF00126">
    <property type="entry name" value="HTH_1"/>
    <property type="match status" value="1"/>
</dbReference>
<dbReference type="RefSeq" id="WP_139081435.1">
    <property type="nucleotide sequence ID" value="NZ_VDFV01000010.1"/>
</dbReference>
<dbReference type="PANTHER" id="PTHR30537">
    <property type="entry name" value="HTH-TYPE TRANSCRIPTIONAL REGULATOR"/>
    <property type="match status" value="1"/>
</dbReference>
<dbReference type="Pfam" id="PF03466">
    <property type="entry name" value="LysR_substrate"/>
    <property type="match status" value="1"/>
</dbReference>
<comment type="caution">
    <text evidence="6">The sequence shown here is derived from an EMBL/GenBank/DDBJ whole genome shotgun (WGS) entry which is preliminary data.</text>
</comment>
<sequence length="304" mass="33271">MPTIRRSVASLASLTSFEAAARHGSFTLAAAELGVTQAAVSRQIRRLEEDLNTPLFVRSHRRVELTARGQALASVMTEAFGRVAETIEAIREPLVEDTVIVGATLAFSHFWLVPRLSAFRAAHPEIKLRLISEDASFDLRDGRLDVVVRYGEPPFADARSLASQPDEVFPVCSPSLRDRIGPTIALDRILALPLIGLDKTEPEWLSWPRWAALVGLSGAPERAAIQFNHYTDAIYAAMAGEGVVLGWQRLLAGLLAEGKLVRVTDRPATPPESYHVLWPLGRRPSRATGLFTDWLVAQFAPGPA</sequence>
<keyword evidence="3" id="KW-0238">DNA-binding</keyword>
<evidence type="ECO:0000313" key="6">
    <source>
        <dbReference type="EMBL" id="TNC72005.1"/>
    </source>
</evidence>
<keyword evidence="2" id="KW-0805">Transcription regulation</keyword>
<keyword evidence="4" id="KW-0804">Transcription</keyword>
<comment type="similarity">
    <text evidence="1">Belongs to the LysR transcriptional regulatory family.</text>
</comment>
<accession>A0A5C4NDK5</accession>
<dbReference type="EMBL" id="VDFV01000010">
    <property type="protein sequence ID" value="TNC72005.1"/>
    <property type="molecule type" value="Genomic_DNA"/>
</dbReference>
<feature type="domain" description="HTH lysR-type" evidence="5">
    <location>
        <begin position="11"/>
        <end position="66"/>
    </location>
</feature>
<evidence type="ECO:0000256" key="1">
    <source>
        <dbReference type="ARBA" id="ARBA00009437"/>
    </source>
</evidence>
<dbReference type="GO" id="GO:0003677">
    <property type="term" value="F:DNA binding"/>
    <property type="evidence" value="ECO:0007669"/>
    <property type="project" value="UniProtKB-KW"/>
</dbReference>